<sequence>MAEKFRFPRLNTFSLLGKQPRVAETGREQEGAHVSAKKGQERGLARPTHYRTSTHHQTTQRTESECVGTTATTRTFEGPEGGFQGWASLHPHQFLPKAVEGRVVDVRPTSVTWTFHLYTACPTEPSTAFFHRTELLHLSPSRQTAWAGAVDEPLAMSKVAQLFKGAMGVGKQAQEVDEAVNRPPVRPALRLRRDGLVDLSSPGDEIAAISERNQQQSPLLRLPPEIRNRVFRLAFGGDGRHIHVYDRSLDPTSNPTSTAASTPEPSKVAKFLGRNGSQKKKNEEEPKPSPIGPLTNCMYADHEECFKKPDAKSLQLLGFRGVLPWEAPQLGHDRMTAIARTCRQIYNECALMPYMLNVFSFSPGVIGTWMRRRVPAQKAVITTLFAEHLACSYNVMRCLWGNASAQGALSRDSNYDRKLFQGWTALKTVYISRQVVASVYGRRCLCHGDLVVELEEDMQDTIARRICAKRIDDILSIAPPGLKVELLDW</sequence>
<gene>
    <name evidence="3 5" type="ORF">BDZ99DRAFT_501509</name>
</gene>
<reference evidence="5" key="2">
    <citation type="submission" date="2020-04" db="EMBL/GenBank/DDBJ databases">
        <authorList>
            <consortium name="NCBI Genome Project"/>
        </authorList>
    </citation>
    <scope>NUCLEOTIDE SEQUENCE</scope>
    <source>
        <strain evidence="5">CBS 304.34</strain>
    </source>
</reference>
<name>A0A6A6YBH0_9PEZI</name>
<reference evidence="5" key="3">
    <citation type="submission" date="2025-04" db="UniProtKB">
        <authorList>
            <consortium name="RefSeq"/>
        </authorList>
    </citation>
    <scope>IDENTIFICATION</scope>
    <source>
        <strain evidence="5">CBS 304.34</strain>
    </source>
</reference>
<feature type="domain" description="DUF7730" evidence="2">
    <location>
        <begin position="213"/>
        <end position="383"/>
    </location>
</feature>
<evidence type="ECO:0000256" key="1">
    <source>
        <dbReference type="SAM" id="MobiDB-lite"/>
    </source>
</evidence>
<organism evidence="3">
    <name type="scientific">Mytilinidion resinicola</name>
    <dbReference type="NCBI Taxonomy" id="574789"/>
    <lineage>
        <taxon>Eukaryota</taxon>
        <taxon>Fungi</taxon>
        <taxon>Dikarya</taxon>
        <taxon>Ascomycota</taxon>
        <taxon>Pezizomycotina</taxon>
        <taxon>Dothideomycetes</taxon>
        <taxon>Pleosporomycetidae</taxon>
        <taxon>Mytilinidiales</taxon>
        <taxon>Mytilinidiaceae</taxon>
        <taxon>Mytilinidion</taxon>
    </lineage>
</organism>
<keyword evidence="4" id="KW-1185">Reference proteome</keyword>
<accession>A0A6A6YBH0</accession>
<evidence type="ECO:0000313" key="4">
    <source>
        <dbReference type="Proteomes" id="UP000504636"/>
    </source>
</evidence>
<feature type="region of interest" description="Disordered" evidence="1">
    <location>
        <begin position="246"/>
        <end position="294"/>
    </location>
</feature>
<dbReference type="PANTHER" id="PTHR42085">
    <property type="entry name" value="F-BOX DOMAIN-CONTAINING PROTEIN"/>
    <property type="match status" value="1"/>
</dbReference>
<dbReference type="AlphaFoldDB" id="A0A6A6YBH0"/>
<dbReference type="Pfam" id="PF24864">
    <property type="entry name" value="DUF7730"/>
    <property type="match status" value="1"/>
</dbReference>
<dbReference type="OrthoDB" id="5413827at2759"/>
<protein>
    <recommendedName>
        <fullName evidence="2">DUF7730 domain-containing protein</fullName>
    </recommendedName>
</protein>
<dbReference type="Proteomes" id="UP000504636">
    <property type="component" value="Unplaced"/>
</dbReference>
<evidence type="ECO:0000259" key="2">
    <source>
        <dbReference type="Pfam" id="PF24864"/>
    </source>
</evidence>
<dbReference type="EMBL" id="MU003708">
    <property type="protein sequence ID" value="KAF2805969.1"/>
    <property type="molecule type" value="Genomic_DNA"/>
</dbReference>
<evidence type="ECO:0000313" key="5">
    <source>
        <dbReference type="RefSeq" id="XP_033572933.1"/>
    </source>
</evidence>
<dbReference type="RefSeq" id="XP_033572933.1">
    <property type="nucleotide sequence ID" value="XM_033723821.1"/>
</dbReference>
<reference evidence="3 5" key="1">
    <citation type="journal article" date="2020" name="Stud. Mycol.">
        <title>101 Dothideomycetes genomes: a test case for predicting lifestyles and emergence of pathogens.</title>
        <authorList>
            <person name="Haridas S."/>
            <person name="Albert R."/>
            <person name="Binder M."/>
            <person name="Bloem J."/>
            <person name="Labutti K."/>
            <person name="Salamov A."/>
            <person name="Andreopoulos B."/>
            <person name="Baker S."/>
            <person name="Barry K."/>
            <person name="Bills G."/>
            <person name="Bluhm B."/>
            <person name="Cannon C."/>
            <person name="Castanera R."/>
            <person name="Culley D."/>
            <person name="Daum C."/>
            <person name="Ezra D."/>
            <person name="Gonzalez J."/>
            <person name="Henrissat B."/>
            <person name="Kuo A."/>
            <person name="Liang C."/>
            <person name="Lipzen A."/>
            <person name="Lutzoni F."/>
            <person name="Magnuson J."/>
            <person name="Mondo S."/>
            <person name="Nolan M."/>
            <person name="Ohm R."/>
            <person name="Pangilinan J."/>
            <person name="Park H.-J."/>
            <person name="Ramirez L."/>
            <person name="Alfaro M."/>
            <person name="Sun H."/>
            <person name="Tritt A."/>
            <person name="Yoshinaga Y."/>
            <person name="Zwiers L.-H."/>
            <person name="Turgeon B."/>
            <person name="Goodwin S."/>
            <person name="Spatafora J."/>
            <person name="Crous P."/>
            <person name="Grigoriev I."/>
        </authorList>
    </citation>
    <scope>NUCLEOTIDE SEQUENCE</scope>
    <source>
        <strain evidence="3 5">CBS 304.34</strain>
    </source>
</reference>
<feature type="region of interest" description="Disordered" evidence="1">
    <location>
        <begin position="18"/>
        <end position="75"/>
    </location>
</feature>
<dbReference type="GeneID" id="54464714"/>
<proteinExistence type="predicted"/>
<dbReference type="InterPro" id="IPR056632">
    <property type="entry name" value="DUF7730"/>
</dbReference>
<dbReference type="PANTHER" id="PTHR42085:SF1">
    <property type="entry name" value="F-BOX DOMAIN-CONTAINING PROTEIN"/>
    <property type="match status" value="1"/>
</dbReference>
<dbReference type="InterPro" id="IPR038883">
    <property type="entry name" value="AN11006-like"/>
</dbReference>
<evidence type="ECO:0000313" key="3">
    <source>
        <dbReference type="EMBL" id="KAF2805969.1"/>
    </source>
</evidence>
<feature type="compositionally biased region" description="Low complexity" evidence="1">
    <location>
        <begin position="251"/>
        <end position="266"/>
    </location>
</feature>